<keyword evidence="11 14" id="KW-0170">Cobalt</keyword>
<gene>
    <name evidence="18" type="primary">nrdZ</name>
    <name evidence="18" type="ORF">Pmgp_02295</name>
</gene>
<keyword evidence="7 14" id="KW-0547">Nucleotide-binding</keyword>
<evidence type="ECO:0000256" key="13">
    <source>
        <dbReference type="ARBA" id="ARBA00047754"/>
    </source>
</evidence>
<feature type="domain" description="Ribonucleotide reductase large subunit C-terminal" evidence="16">
    <location>
        <begin position="400"/>
        <end position="544"/>
    </location>
</feature>
<dbReference type="InterPro" id="IPR000788">
    <property type="entry name" value="RNR_lg_C"/>
</dbReference>
<accession>A0A4Y7RNX1</accession>
<evidence type="ECO:0000256" key="8">
    <source>
        <dbReference type="ARBA" id="ARBA00023002"/>
    </source>
</evidence>
<dbReference type="Pfam" id="PF00317">
    <property type="entry name" value="Ribonuc_red_lgN"/>
    <property type="match status" value="1"/>
</dbReference>
<dbReference type="EC" id="1.17.4.1" evidence="3 14"/>
<dbReference type="CDD" id="cd02888">
    <property type="entry name" value="RNR_II_dimer"/>
    <property type="match status" value="1"/>
</dbReference>
<evidence type="ECO:0000256" key="5">
    <source>
        <dbReference type="ARBA" id="ARBA00022628"/>
    </source>
</evidence>
<evidence type="ECO:0000256" key="6">
    <source>
        <dbReference type="ARBA" id="ARBA00022634"/>
    </source>
</evidence>
<evidence type="ECO:0000256" key="10">
    <source>
        <dbReference type="ARBA" id="ARBA00023157"/>
    </source>
</evidence>
<sequence length="733" mass="78753">MRQLTQAGQKVFEARYAGKDENGHINETFAEAVLRLARAAASAEKENLKTWEEKFSHIIGELLFVPSTPIWANVGKKDRPWQPGACFVLAVEDTLESMYDTLKDMALVFKSGGGVGFNFSAIRPRGDLVGTTKGQASGVVELIRLYDASADMVKQGGVRRGAIMGILNVDHPEIIDFIQAKNDGGLTNFNLSVGVTDAFMEALEKDLPWQLVFNGTVRRELPARRLWRIIIESAHSCGDPGVIFLDRLQSGNPVPENRINATNPCGEQPLSPGESCLLGSINLDRMSTFEGGLNKEILEETVTAAVRFLDNLIDVADYPLPAIAAATRATRKIGLGFTGLADALIKAGLAYDSAGGRELAGTITGLIRQAAHAASEKLAEEKGCFPLWDKSVFYPDRPRRNAACITIAPTGSVTTMAGCEGYGVEPIFAVAYTKTTNVAGDLEVFSPLFLEYIKDYNIPAETLAVIAEKGSCQGIEGIPEEVAGIFKGAREIAPIDHLLMQAAVQKHVDNAVSKTINLPEDASAEDIGACYKTAYELGLKGVTVFREGSKKGTVTVGRERAAGKVPELRRGEILPRPVSAHGMTHRLDTGCGKIYLTINYQPDNGEILETFITTGSDGGCLVYTEAASRLISLAIRGGISVESITEQLEGTHSCPSYMLARGKGKKVSPGKSCASAIAKQLNQVKAELDQRCGKGCPDKMSIEKWKICEACGEAALERAEGCLVCRNCGAARC</sequence>
<protein>
    <recommendedName>
        <fullName evidence="4 14">Vitamin B12-dependent ribonucleotide reductase</fullName>
        <ecNumber evidence="3 14">1.17.4.1</ecNumber>
    </recommendedName>
</protein>
<comment type="similarity">
    <text evidence="2 14">Belongs to the ribonucleoside diphosphate reductase class-2 family.</text>
</comment>
<comment type="function">
    <text evidence="12 14">Catalyzes the reduction of ribonucleotides to deoxyribonucleotides. May function to provide a pool of deoxyribonucleotide precursors for DNA repair during oxygen limitation and/or for immediate growth after restoration of oxygen.</text>
</comment>
<dbReference type="NCBIfam" id="TIGR02504">
    <property type="entry name" value="NrdJ_Z"/>
    <property type="match status" value="1"/>
</dbReference>
<evidence type="ECO:0000259" key="17">
    <source>
        <dbReference type="Pfam" id="PF12637"/>
    </source>
</evidence>
<dbReference type="RefSeq" id="WP_134214122.1">
    <property type="nucleotide sequence ID" value="NZ_QFFZ01000025.1"/>
</dbReference>
<dbReference type="InterPro" id="IPR013344">
    <property type="entry name" value="RNR_NrdJ/NrdZ"/>
</dbReference>
<evidence type="ECO:0000256" key="9">
    <source>
        <dbReference type="ARBA" id="ARBA00023116"/>
    </source>
</evidence>
<feature type="domain" description="Ribonucleotide reductase large subunit N-terminal" evidence="15">
    <location>
        <begin position="3"/>
        <end position="78"/>
    </location>
</feature>
<keyword evidence="8 14" id="KW-0560">Oxidoreductase</keyword>
<dbReference type="Gene3D" id="3.20.70.20">
    <property type="match status" value="1"/>
</dbReference>
<dbReference type="GO" id="GO:0005524">
    <property type="term" value="F:ATP binding"/>
    <property type="evidence" value="ECO:0007669"/>
    <property type="project" value="InterPro"/>
</dbReference>
<evidence type="ECO:0000256" key="4">
    <source>
        <dbReference type="ARBA" id="ARBA00014409"/>
    </source>
</evidence>
<dbReference type="InterPro" id="IPR013509">
    <property type="entry name" value="RNR_lsu_N"/>
</dbReference>
<reference evidence="18 19" key="1">
    <citation type="journal article" date="2018" name="Environ. Microbiol.">
        <title>Novel energy conservation strategies and behaviour of Pelotomaculum schinkii driving syntrophic propionate catabolism.</title>
        <authorList>
            <person name="Hidalgo-Ahumada C.A.P."/>
            <person name="Nobu M.K."/>
            <person name="Narihiro T."/>
            <person name="Tamaki H."/>
            <person name="Liu W.T."/>
            <person name="Kamagata Y."/>
            <person name="Stams A.J.M."/>
            <person name="Imachi H."/>
            <person name="Sousa D.Z."/>
        </authorList>
    </citation>
    <scope>NUCLEOTIDE SEQUENCE [LARGE SCALE GENOMIC DNA]</scope>
    <source>
        <strain evidence="18 19">MGP</strain>
    </source>
</reference>
<keyword evidence="9" id="KW-0215">Deoxyribonucleotide synthesis</keyword>
<keyword evidence="10" id="KW-1015">Disulfide bond</keyword>
<dbReference type="GO" id="GO:0009263">
    <property type="term" value="P:deoxyribonucleotide biosynthetic process"/>
    <property type="evidence" value="ECO:0007669"/>
    <property type="project" value="UniProtKB-KW"/>
</dbReference>
<evidence type="ECO:0000256" key="3">
    <source>
        <dbReference type="ARBA" id="ARBA00012274"/>
    </source>
</evidence>
<keyword evidence="19" id="KW-1185">Reference proteome</keyword>
<evidence type="ECO:0000256" key="12">
    <source>
        <dbReference type="ARBA" id="ARBA00025437"/>
    </source>
</evidence>
<dbReference type="GO" id="GO:0071897">
    <property type="term" value="P:DNA biosynthetic process"/>
    <property type="evidence" value="ECO:0007669"/>
    <property type="project" value="UniProtKB-KW"/>
</dbReference>
<comment type="cofactor">
    <cofactor evidence="1 14">
        <name>adenosylcob(III)alamin</name>
        <dbReference type="ChEBI" id="CHEBI:18408"/>
    </cofactor>
</comment>
<dbReference type="Pfam" id="PF12637">
    <property type="entry name" value="TSCPD"/>
    <property type="match status" value="1"/>
</dbReference>
<organism evidence="18 19">
    <name type="scientific">Pelotomaculum propionicicum</name>
    <dbReference type="NCBI Taxonomy" id="258475"/>
    <lineage>
        <taxon>Bacteria</taxon>
        <taxon>Bacillati</taxon>
        <taxon>Bacillota</taxon>
        <taxon>Clostridia</taxon>
        <taxon>Eubacteriales</taxon>
        <taxon>Desulfotomaculaceae</taxon>
        <taxon>Pelotomaculum</taxon>
    </lineage>
</organism>
<evidence type="ECO:0000313" key="19">
    <source>
        <dbReference type="Proteomes" id="UP000297597"/>
    </source>
</evidence>
<dbReference type="SUPFAM" id="SSF51998">
    <property type="entry name" value="PFL-like glycyl radical enzymes"/>
    <property type="match status" value="1"/>
</dbReference>
<feature type="domain" description="TSCPD" evidence="17">
    <location>
        <begin position="576"/>
        <end position="683"/>
    </location>
</feature>
<dbReference type="InterPro" id="IPR024434">
    <property type="entry name" value="TSCPD_dom"/>
</dbReference>
<evidence type="ECO:0000259" key="16">
    <source>
        <dbReference type="Pfam" id="PF02867"/>
    </source>
</evidence>
<comment type="caution">
    <text evidence="18">The sequence shown here is derived from an EMBL/GenBank/DDBJ whole genome shotgun (WGS) entry which is preliminary data.</text>
</comment>
<dbReference type="PANTHER" id="PTHR43371:SF1">
    <property type="entry name" value="RIBONUCLEOSIDE-DIPHOSPHATE REDUCTASE"/>
    <property type="match status" value="1"/>
</dbReference>
<proteinExistence type="inferred from homology"/>
<dbReference type="AlphaFoldDB" id="A0A4Y7RNX1"/>
<feature type="domain" description="Ribonucleotide reductase large subunit C-terminal" evidence="16">
    <location>
        <begin position="85"/>
        <end position="391"/>
    </location>
</feature>
<evidence type="ECO:0000256" key="1">
    <source>
        <dbReference type="ARBA" id="ARBA00001922"/>
    </source>
</evidence>
<dbReference type="OrthoDB" id="9762933at2"/>
<dbReference type="Pfam" id="PF02867">
    <property type="entry name" value="Ribonuc_red_lgC"/>
    <property type="match status" value="2"/>
</dbReference>
<dbReference type="Proteomes" id="UP000297597">
    <property type="component" value="Unassembled WGS sequence"/>
</dbReference>
<evidence type="ECO:0000256" key="2">
    <source>
        <dbReference type="ARBA" id="ARBA00007405"/>
    </source>
</evidence>
<evidence type="ECO:0000256" key="7">
    <source>
        <dbReference type="ARBA" id="ARBA00022741"/>
    </source>
</evidence>
<dbReference type="EMBL" id="QFFZ01000025">
    <property type="protein sequence ID" value="TEB10496.1"/>
    <property type="molecule type" value="Genomic_DNA"/>
</dbReference>
<dbReference type="InterPro" id="IPR050862">
    <property type="entry name" value="RdRp_reductase_class-2"/>
</dbReference>
<dbReference type="GO" id="GO:0031419">
    <property type="term" value="F:cobalamin binding"/>
    <property type="evidence" value="ECO:0007669"/>
    <property type="project" value="UniProtKB-KW"/>
</dbReference>
<keyword evidence="6 14" id="KW-0237">DNA synthesis</keyword>
<evidence type="ECO:0000313" key="18">
    <source>
        <dbReference type="EMBL" id="TEB10496.1"/>
    </source>
</evidence>
<keyword evidence="5 14" id="KW-0846">Cobalamin</keyword>
<dbReference type="GO" id="GO:0004748">
    <property type="term" value="F:ribonucleoside-diphosphate reductase activity, thioredoxin disulfide as acceptor"/>
    <property type="evidence" value="ECO:0007669"/>
    <property type="project" value="UniProtKB-EC"/>
</dbReference>
<dbReference type="PRINTS" id="PR01183">
    <property type="entry name" value="RIBORDTASEM1"/>
</dbReference>
<evidence type="ECO:0000259" key="15">
    <source>
        <dbReference type="Pfam" id="PF00317"/>
    </source>
</evidence>
<evidence type="ECO:0000256" key="11">
    <source>
        <dbReference type="ARBA" id="ARBA00023285"/>
    </source>
</evidence>
<name>A0A4Y7RNX1_9FIRM</name>
<evidence type="ECO:0000256" key="14">
    <source>
        <dbReference type="RuleBase" id="RU364064"/>
    </source>
</evidence>
<dbReference type="PANTHER" id="PTHR43371">
    <property type="entry name" value="VITAMIN B12-DEPENDENT RIBONUCLEOTIDE REDUCTASE"/>
    <property type="match status" value="1"/>
</dbReference>
<comment type="catalytic activity">
    <reaction evidence="13 14">
        <text>a 2'-deoxyribonucleoside 5'-diphosphate + [thioredoxin]-disulfide + H2O = a ribonucleoside 5'-diphosphate + [thioredoxin]-dithiol</text>
        <dbReference type="Rhea" id="RHEA:23252"/>
        <dbReference type="Rhea" id="RHEA-COMP:10698"/>
        <dbReference type="Rhea" id="RHEA-COMP:10700"/>
        <dbReference type="ChEBI" id="CHEBI:15377"/>
        <dbReference type="ChEBI" id="CHEBI:29950"/>
        <dbReference type="ChEBI" id="CHEBI:50058"/>
        <dbReference type="ChEBI" id="CHEBI:57930"/>
        <dbReference type="ChEBI" id="CHEBI:73316"/>
        <dbReference type="EC" id="1.17.4.1"/>
    </reaction>
</comment>